<name>A0A837R865_LACPE</name>
<dbReference type="RefSeq" id="WP_162985063.1">
    <property type="nucleotide sequence ID" value="NZ_AZCU01000016.1"/>
</dbReference>
<organism evidence="1 2">
    <name type="scientific">Lactiplantibacillus pentosus DSM 20314</name>
    <dbReference type="NCBI Taxonomy" id="1423791"/>
    <lineage>
        <taxon>Bacteria</taxon>
        <taxon>Bacillati</taxon>
        <taxon>Bacillota</taxon>
        <taxon>Bacilli</taxon>
        <taxon>Lactobacillales</taxon>
        <taxon>Lactobacillaceae</taxon>
        <taxon>Lactiplantibacillus</taxon>
    </lineage>
</organism>
<dbReference type="Proteomes" id="UP000051020">
    <property type="component" value="Unassembled WGS sequence"/>
</dbReference>
<comment type="caution">
    <text evidence="1">The sequence shown here is derived from an EMBL/GenBank/DDBJ whole genome shotgun (WGS) entry which is preliminary data.</text>
</comment>
<reference evidence="1 2" key="1">
    <citation type="journal article" date="2015" name="Genome Announc.">
        <title>Expanding the biotechnology potential of lactobacilli through comparative genomics of 213 strains and associated genera.</title>
        <authorList>
            <person name="Sun Z."/>
            <person name="Harris H.M."/>
            <person name="McCann A."/>
            <person name="Guo C."/>
            <person name="Argimon S."/>
            <person name="Zhang W."/>
            <person name="Yang X."/>
            <person name="Jeffery I.B."/>
            <person name="Cooney J.C."/>
            <person name="Kagawa T.F."/>
            <person name="Liu W."/>
            <person name="Song Y."/>
            <person name="Salvetti E."/>
            <person name="Wrobel A."/>
            <person name="Rasinkangas P."/>
            <person name="Parkhill J."/>
            <person name="Rea M.C."/>
            <person name="O'Sullivan O."/>
            <person name="Ritari J."/>
            <person name="Douillard F.P."/>
            <person name="Paul Ross R."/>
            <person name="Yang R."/>
            <person name="Briner A.E."/>
            <person name="Felis G.E."/>
            <person name="de Vos W.M."/>
            <person name="Barrangou R."/>
            <person name="Klaenhammer T.R."/>
            <person name="Caufield P.W."/>
            <person name="Cui Y."/>
            <person name="Zhang H."/>
            <person name="O'Toole P.W."/>
        </authorList>
    </citation>
    <scope>NUCLEOTIDE SEQUENCE [LARGE SCALE GENOMIC DNA]</scope>
    <source>
        <strain evidence="1 2">DSM 20314</strain>
    </source>
</reference>
<protein>
    <submittedName>
        <fullName evidence="1">Uncharacterized protein</fullName>
    </submittedName>
</protein>
<evidence type="ECO:0000313" key="2">
    <source>
        <dbReference type="Proteomes" id="UP000051020"/>
    </source>
</evidence>
<dbReference type="AlphaFoldDB" id="A0A837R865"/>
<sequence length="174" mass="20129">MTKMRALVEVNQNKINIELDDLAELIWGIDKNGLWINHAGTAQTLKDEFRLSFSLFPSDLNPEWKNIPLEWKADGLLIQPVRDNSKEIAVFTEYETELPFNQKGFYNLVAYLATHLNGKISEDDGNHWKTISQFRLKHKSIMIADFYQLLAESIEISAKALPVDEPKYYDLLNE</sequence>
<gene>
    <name evidence="1" type="ORF">FD24_GL001106</name>
</gene>
<dbReference type="EMBL" id="AZCU01000016">
    <property type="protein sequence ID" value="KRK23421.1"/>
    <property type="molecule type" value="Genomic_DNA"/>
</dbReference>
<proteinExistence type="predicted"/>
<evidence type="ECO:0000313" key="1">
    <source>
        <dbReference type="EMBL" id="KRK23421.1"/>
    </source>
</evidence>
<dbReference type="GeneID" id="49395416"/>
<accession>A0A837R865</accession>